<dbReference type="InterPro" id="IPR005311">
    <property type="entry name" value="PBP_dimer"/>
</dbReference>
<dbReference type="PANTHER" id="PTHR30627">
    <property type="entry name" value="PEPTIDOGLYCAN D,D-TRANSPEPTIDASE"/>
    <property type="match status" value="1"/>
</dbReference>
<evidence type="ECO:0000256" key="1">
    <source>
        <dbReference type="ARBA" id="ARBA00001526"/>
    </source>
</evidence>
<keyword evidence="9" id="KW-0046">Antibiotic resistance</keyword>
<comment type="similarity">
    <text evidence="3">Belongs to the class-D beta-lactamase family.</text>
</comment>
<dbReference type="EMBL" id="FRFE01000003">
    <property type="protein sequence ID" value="SHO44440.1"/>
    <property type="molecule type" value="Genomic_DNA"/>
</dbReference>
<dbReference type="InterPro" id="IPR036138">
    <property type="entry name" value="PBP_dimer_sf"/>
</dbReference>
<dbReference type="InterPro" id="IPR050515">
    <property type="entry name" value="Beta-lactam/transpept"/>
</dbReference>
<dbReference type="OrthoDB" id="9789078at2"/>
<organism evidence="12 13">
    <name type="scientific">Desulfopila aestuarii DSM 18488</name>
    <dbReference type="NCBI Taxonomy" id="1121416"/>
    <lineage>
        <taxon>Bacteria</taxon>
        <taxon>Pseudomonadati</taxon>
        <taxon>Thermodesulfobacteriota</taxon>
        <taxon>Desulfobulbia</taxon>
        <taxon>Desulfobulbales</taxon>
        <taxon>Desulfocapsaceae</taxon>
        <taxon>Desulfopila</taxon>
    </lineage>
</organism>
<dbReference type="AlphaFoldDB" id="A0A1M7XZM0"/>
<evidence type="ECO:0000256" key="6">
    <source>
        <dbReference type="ARBA" id="ARBA00022729"/>
    </source>
</evidence>
<keyword evidence="5" id="KW-0645">Protease</keyword>
<dbReference type="Gene3D" id="3.90.1310.10">
    <property type="entry name" value="Penicillin-binding protein 2a (Domain 2)"/>
    <property type="match status" value="1"/>
</dbReference>
<keyword evidence="12" id="KW-0132">Cell division</keyword>
<accession>A0A1M7XZM0</accession>
<evidence type="ECO:0000256" key="4">
    <source>
        <dbReference type="ARBA" id="ARBA00012865"/>
    </source>
</evidence>
<dbReference type="SUPFAM" id="SSF56601">
    <property type="entry name" value="beta-lactamase/transpeptidase-like"/>
    <property type="match status" value="1"/>
</dbReference>
<dbReference type="SUPFAM" id="SSF54184">
    <property type="entry name" value="Penicillin-binding protein 2x (pbp-2x), c-terminal domain"/>
    <property type="match status" value="1"/>
</dbReference>
<dbReference type="PANTHER" id="PTHR30627:SF6">
    <property type="entry name" value="BETA-LACTAMASE YBXI-RELATED"/>
    <property type="match status" value="1"/>
</dbReference>
<dbReference type="Proteomes" id="UP000184603">
    <property type="component" value="Unassembled WGS sequence"/>
</dbReference>
<sequence length="630" mass="68597">MAIGTGLRKKQKKKRGLAVVLVILVLIGIAAGWRLFDVSGAVEKLKAYFPSATPSSVSEENVRGTIYDRTYKEMAVSLPRVSVFARSREIKSVETAAATLAPLLGVDDQSILEKLRGDELRTWLARDINQKQEAAVKAASIEGVYLHTEYSRYYPLKEVAAHLVGFVQDDIGLSGVEYYYDRLVQKMLGQSGSAEFRGSAGQNVLLTIDMKVQNILEKLVESISEGRQNVRIGAYAMDAGSGALIASVQSPSFDPNRYRVYSQALLENVMVRPMLLPPLFRTLLRDSAAIQSQYELRGRVHPWSVSAQQLSLGSELRLWERLGFAASVPQEFGNHAEQSLKVADYFVVAGQAKEDFGTVPDSLSPLALLSALSAITNGGGKVEPYVVQAVTDPHSDEEFQLHPEPHGKSTVEVISPEASAEISKMISVLGTATKLGGTIIQDGIQVEVGSSDGFSHMSNELYFAAVPIAQAELTVLLTIQGGSRHVEKQKGSSLVDPAKELAGVLPRIAVLQEVGKSIIDVAEPEEGQSGNYPVRLDRVREVVRSSLNQDNTELVDPGDMPDLVGLSLRKSLRLLQHATCKILIYGTGRVVSQKPTSGTSLVGVKECEIRMQKQEDVSLEALEEKTSERK</sequence>
<evidence type="ECO:0000256" key="9">
    <source>
        <dbReference type="ARBA" id="ARBA00023251"/>
    </source>
</evidence>
<dbReference type="EC" id="3.5.2.6" evidence="4"/>
<evidence type="ECO:0000256" key="8">
    <source>
        <dbReference type="ARBA" id="ARBA00023136"/>
    </source>
</evidence>
<keyword evidence="7" id="KW-0378">Hydrolase</keyword>
<keyword evidence="6" id="KW-0732">Signal</keyword>
<proteinExistence type="inferred from homology"/>
<dbReference type="GO" id="GO:0051301">
    <property type="term" value="P:cell division"/>
    <property type="evidence" value="ECO:0007669"/>
    <property type="project" value="UniProtKB-KW"/>
</dbReference>
<evidence type="ECO:0000313" key="12">
    <source>
        <dbReference type="EMBL" id="SHO44440.1"/>
    </source>
</evidence>
<evidence type="ECO:0000256" key="3">
    <source>
        <dbReference type="ARBA" id="ARBA00007898"/>
    </source>
</evidence>
<feature type="domain" description="Penicillin-binding protein transpeptidase" evidence="10">
    <location>
        <begin position="351"/>
        <end position="433"/>
    </location>
</feature>
<keyword evidence="5" id="KW-0121">Carboxypeptidase</keyword>
<evidence type="ECO:0000259" key="10">
    <source>
        <dbReference type="Pfam" id="PF00905"/>
    </source>
</evidence>
<dbReference type="Gene3D" id="3.40.710.10">
    <property type="entry name" value="DD-peptidase/beta-lactamase superfamily"/>
    <property type="match status" value="1"/>
</dbReference>
<dbReference type="GO" id="GO:0071555">
    <property type="term" value="P:cell wall organization"/>
    <property type="evidence" value="ECO:0007669"/>
    <property type="project" value="TreeGrafter"/>
</dbReference>
<gene>
    <name evidence="12" type="ORF">SAMN02745220_00747</name>
</gene>
<dbReference type="Pfam" id="PF03717">
    <property type="entry name" value="PBP_dimer"/>
    <property type="match status" value="1"/>
</dbReference>
<feature type="domain" description="Penicillin-binding protein dimerisation" evidence="11">
    <location>
        <begin position="63"/>
        <end position="170"/>
    </location>
</feature>
<protein>
    <recommendedName>
        <fullName evidence="4">beta-lactamase</fullName>
        <ecNumber evidence="4">3.5.2.6</ecNumber>
    </recommendedName>
</protein>
<evidence type="ECO:0000256" key="5">
    <source>
        <dbReference type="ARBA" id="ARBA00022645"/>
    </source>
</evidence>
<keyword evidence="12" id="KW-0131">Cell cycle</keyword>
<dbReference type="RefSeq" id="WP_073612113.1">
    <property type="nucleotide sequence ID" value="NZ_FRFE01000003.1"/>
</dbReference>
<dbReference type="STRING" id="1121416.SAMN02745220_00747"/>
<name>A0A1M7XZM0_9BACT</name>
<dbReference type="InterPro" id="IPR001460">
    <property type="entry name" value="PCN-bd_Tpept"/>
</dbReference>
<evidence type="ECO:0000256" key="7">
    <source>
        <dbReference type="ARBA" id="ARBA00022801"/>
    </source>
</evidence>
<dbReference type="GO" id="GO:0005886">
    <property type="term" value="C:plasma membrane"/>
    <property type="evidence" value="ECO:0007669"/>
    <property type="project" value="TreeGrafter"/>
</dbReference>
<dbReference type="GO" id="GO:0004180">
    <property type="term" value="F:carboxypeptidase activity"/>
    <property type="evidence" value="ECO:0007669"/>
    <property type="project" value="UniProtKB-KW"/>
</dbReference>
<keyword evidence="13" id="KW-1185">Reference proteome</keyword>
<evidence type="ECO:0000313" key="13">
    <source>
        <dbReference type="Proteomes" id="UP000184603"/>
    </source>
</evidence>
<dbReference type="InterPro" id="IPR012338">
    <property type="entry name" value="Beta-lactam/transpept-like"/>
</dbReference>
<comment type="subcellular location">
    <subcellularLocation>
        <location evidence="2">Membrane</location>
    </subcellularLocation>
</comment>
<dbReference type="SUPFAM" id="SSF56519">
    <property type="entry name" value="Penicillin binding protein dimerisation domain"/>
    <property type="match status" value="1"/>
</dbReference>
<evidence type="ECO:0000259" key="11">
    <source>
        <dbReference type="Pfam" id="PF03717"/>
    </source>
</evidence>
<dbReference type="Pfam" id="PF00905">
    <property type="entry name" value="Transpeptidase"/>
    <property type="match status" value="1"/>
</dbReference>
<dbReference type="GO" id="GO:0008658">
    <property type="term" value="F:penicillin binding"/>
    <property type="evidence" value="ECO:0007669"/>
    <property type="project" value="InterPro"/>
</dbReference>
<reference evidence="12 13" key="1">
    <citation type="submission" date="2016-12" db="EMBL/GenBank/DDBJ databases">
        <authorList>
            <person name="Song W.-J."/>
            <person name="Kurnit D.M."/>
        </authorList>
    </citation>
    <scope>NUCLEOTIDE SEQUENCE [LARGE SCALE GENOMIC DNA]</scope>
    <source>
        <strain evidence="12 13">DSM 18488</strain>
    </source>
</reference>
<evidence type="ECO:0000256" key="2">
    <source>
        <dbReference type="ARBA" id="ARBA00004370"/>
    </source>
</evidence>
<keyword evidence="8" id="KW-0472">Membrane</keyword>
<comment type="catalytic activity">
    <reaction evidence="1">
        <text>a beta-lactam + H2O = a substituted beta-amino acid</text>
        <dbReference type="Rhea" id="RHEA:20401"/>
        <dbReference type="ChEBI" id="CHEBI:15377"/>
        <dbReference type="ChEBI" id="CHEBI:35627"/>
        <dbReference type="ChEBI" id="CHEBI:140347"/>
        <dbReference type="EC" id="3.5.2.6"/>
    </reaction>
</comment>